<feature type="transmembrane region" description="Helical" evidence="1">
    <location>
        <begin position="20"/>
        <end position="42"/>
    </location>
</feature>
<organism evidence="2 3">
    <name type="scientific">Streptoalloteichus tenebrarius (strain ATCC 17920 / DSM 40477 / JCM 4838 / CBS 697.72 / NBRC 16177 / NCIMB 11028 / NRRL B-12390 / A12253. 1 / ISP 5477)</name>
    <name type="common">Streptomyces tenebrarius</name>
    <dbReference type="NCBI Taxonomy" id="1933"/>
    <lineage>
        <taxon>Bacteria</taxon>
        <taxon>Bacillati</taxon>
        <taxon>Actinomycetota</taxon>
        <taxon>Actinomycetes</taxon>
        <taxon>Pseudonocardiales</taxon>
        <taxon>Pseudonocardiaceae</taxon>
        <taxon>Streptoalloteichus</taxon>
    </lineage>
</organism>
<proteinExistence type="predicted"/>
<name>A0ABT1HR57_STRSD</name>
<gene>
    <name evidence="2" type="ORF">LX15_001664</name>
</gene>
<dbReference type="InterPro" id="IPR049790">
    <property type="entry name" value="Rv3655c/TadE"/>
</dbReference>
<keyword evidence="1" id="KW-1133">Transmembrane helix</keyword>
<reference evidence="2 3" key="1">
    <citation type="submission" date="2022-06" db="EMBL/GenBank/DDBJ databases">
        <title>Genomic Encyclopedia of Archaeal and Bacterial Type Strains, Phase II (KMG-II): from individual species to whole genera.</title>
        <authorList>
            <person name="Goeker M."/>
        </authorList>
    </citation>
    <scope>NUCLEOTIDE SEQUENCE [LARGE SCALE GENOMIC DNA]</scope>
    <source>
        <strain evidence="2 3">DSM 40477</strain>
    </source>
</reference>
<dbReference type="RefSeq" id="WP_253668919.1">
    <property type="nucleotide sequence ID" value="NZ_JBHMCX010000001.1"/>
</dbReference>
<dbReference type="EMBL" id="JAMTCP010000006">
    <property type="protein sequence ID" value="MCP2257977.1"/>
    <property type="molecule type" value="Genomic_DNA"/>
</dbReference>
<keyword evidence="1" id="KW-0812">Transmembrane</keyword>
<keyword evidence="1" id="KW-0472">Membrane</keyword>
<dbReference type="Proteomes" id="UP001205311">
    <property type="component" value="Unassembled WGS sequence"/>
</dbReference>
<evidence type="ECO:0000313" key="2">
    <source>
        <dbReference type="EMBL" id="MCP2257977.1"/>
    </source>
</evidence>
<dbReference type="NCBIfam" id="NF041390">
    <property type="entry name" value="TadE_Rv3655c"/>
    <property type="match status" value="1"/>
</dbReference>
<protein>
    <recommendedName>
        <fullName evidence="4">Pilus assembly protein TadE</fullName>
    </recommendedName>
</protein>
<keyword evidence="3" id="KW-1185">Reference proteome</keyword>
<comment type="caution">
    <text evidence="2">The sequence shown here is derived from an EMBL/GenBank/DDBJ whole genome shotgun (WGS) entry which is preliminary data.</text>
</comment>
<sequence length="126" mass="13671">MSWWVRRRGHGDRGAVTVETALGICTVVVVLALALAGITALITQLRCTDAAREAARLTARGERARATEAARQIIPGEADLDIHVDGDTVRVRVSHRPTVLLPGIRIRAEAYAVLEPGTTDQRETPR</sequence>
<evidence type="ECO:0000313" key="3">
    <source>
        <dbReference type="Proteomes" id="UP001205311"/>
    </source>
</evidence>
<evidence type="ECO:0008006" key="4">
    <source>
        <dbReference type="Google" id="ProtNLM"/>
    </source>
</evidence>
<accession>A0ABT1HR57</accession>
<evidence type="ECO:0000256" key="1">
    <source>
        <dbReference type="SAM" id="Phobius"/>
    </source>
</evidence>